<name>A0A9P5HI22_9HYPO</name>
<evidence type="ECO:0000256" key="1">
    <source>
        <dbReference type="ARBA" id="ARBA00023002"/>
    </source>
</evidence>
<sequence>MASQNPTAIPDGSLVLITGATSYLASHAIKDFLERGYRVRGIVRNLSQALWLTEELFPLFAQSGVFDLVEVPDLAASNAFDKVIPNSNASAILHFATPFDFSPDPNNVIPQAVGIVLGLLQAAAREPSVKRFVYTSTVGAVYSPLAQGGVPITLTKDSWNDAAVKAAWAPPPYEPQRAILVYAASKVEAERAMFKFVNDENPGFTATAVNPFFVIGSALHKRHLKGTAGWIRNVYNGEPGMVAMAPPGCQVNVRDVAVLHVAATLDPDVKNERLLAWAEPFNMNRVLAILRRLYPDRKFIDDLPSQEPCLATIGNEDRLLGLLKKWGGRDGWISLEQGVREGLSPEP</sequence>
<dbReference type="EMBL" id="JAANBB010000002">
    <property type="protein sequence ID" value="KAF7557932.1"/>
    <property type="molecule type" value="Genomic_DNA"/>
</dbReference>
<dbReference type="Proteomes" id="UP000722485">
    <property type="component" value="Unassembled WGS sequence"/>
</dbReference>
<dbReference type="GO" id="GO:0016616">
    <property type="term" value="F:oxidoreductase activity, acting on the CH-OH group of donors, NAD or NADP as acceptor"/>
    <property type="evidence" value="ECO:0007669"/>
    <property type="project" value="TreeGrafter"/>
</dbReference>
<feature type="domain" description="NAD-dependent epimerase/dehydratase" evidence="3">
    <location>
        <begin position="15"/>
        <end position="268"/>
    </location>
</feature>
<dbReference type="Pfam" id="PF01370">
    <property type="entry name" value="Epimerase"/>
    <property type="match status" value="1"/>
</dbReference>
<dbReference type="InterPro" id="IPR036291">
    <property type="entry name" value="NAD(P)-bd_dom_sf"/>
</dbReference>
<dbReference type="SUPFAM" id="SSF51735">
    <property type="entry name" value="NAD(P)-binding Rossmann-fold domains"/>
    <property type="match status" value="1"/>
</dbReference>
<dbReference type="InterPro" id="IPR050425">
    <property type="entry name" value="NAD(P)_dehydrat-like"/>
</dbReference>
<evidence type="ECO:0000313" key="5">
    <source>
        <dbReference type="Proteomes" id="UP000722485"/>
    </source>
</evidence>
<evidence type="ECO:0000313" key="4">
    <source>
        <dbReference type="EMBL" id="KAF7557932.1"/>
    </source>
</evidence>
<comment type="caution">
    <text evidence="4">The sequence shown here is derived from an EMBL/GenBank/DDBJ whole genome shotgun (WGS) entry which is preliminary data.</text>
</comment>
<gene>
    <name evidence="4" type="ORF">G7Z17_g327</name>
</gene>
<protein>
    <recommendedName>
        <fullName evidence="3">NAD-dependent epimerase/dehydratase domain-containing protein</fullName>
    </recommendedName>
</protein>
<proteinExistence type="inferred from homology"/>
<dbReference type="InterPro" id="IPR001509">
    <property type="entry name" value="Epimerase_deHydtase"/>
</dbReference>
<dbReference type="AlphaFoldDB" id="A0A9P5HI22"/>
<reference evidence="4" key="1">
    <citation type="submission" date="2020-03" db="EMBL/GenBank/DDBJ databases">
        <title>Draft Genome Sequence of Cylindrodendrum hubeiense.</title>
        <authorList>
            <person name="Buettner E."/>
            <person name="Kellner H."/>
        </authorList>
    </citation>
    <scope>NUCLEOTIDE SEQUENCE</scope>
    <source>
        <strain evidence="4">IHI 201604</strain>
    </source>
</reference>
<dbReference type="PANTHER" id="PTHR10366">
    <property type="entry name" value="NAD DEPENDENT EPIMERASE/DEHYDRATASE"/>
    <property type="match status" value="1"/>
</dbReference>
<dbReference type="Gene3D" id="3.40.50.720">
    <property type="entry name" value="NAD(P)-binding Rossmann-like Domain"/>
    <property type="match status" value="1"/>
</dbReference>
<dbReference type="OrthoDB" id="2735536at2759"/>
<dbReference type="PANTHER" id="PTHR10366:SF562">
    <property type="entry name" value="ALDEHYDE REDUCTASE II (AFU_ORTHOLOGUE AFUA_1G11360)"/>
    <property type="match status" value="1"/>
</dbReference>
<keyword evidence="5" id="KW-1185">Reference proteome</keyword>
<evidence type="ECO:0000256" key="2">
    <source>
        <dbReference type="ARBA" id="ARBA00023445"/>
    </source>
</evidence>
<comment type="similarity">
    <text evidence="2">Belongs to the NAD(P)-dependent epimerase/dehydratase family. Dihydroflavonol-4-reductase subfamily.</text>
</comment>
<organism evidence="4 5">
    <name type="scientific">Cylindrodendrum hubeiense</name>
    <dbReference type="NCBI Taxonomy" id="595255"/>
    <lineage>
        <taxon>Eukaryota</taxon>
        <taxon>Fungi</taxon>
        <taxon>Dikarya</taxon>
        <taxon>Ascomycota</taxon>
        <taxon>Pezizomycotina</taxon>
        <taxon>Sordariomycetes</taxon>
        <taxon>Hypocreomycetidae</taxon>
        <taxon>Hypocreales</taxon>
        <taxon>Nectriaceae</taxon>
        <taxon>Cylindrodendrum</taxon>
    </lineage>
</organism>
<evidence type="ECO:0000259" key="3">
    <source>
        <dbReference type="Pfam" id="PF01370"/>
    </source>
</evidence>
<accession>A0A9P5HI22</accession>
<keyword evidence="1" id="KW-0560">Oxidoreductase</keyword>